<dbReference type="Pfam" id="PF26188">
    <property type="entry name" value="RESC6"/>
    <property type="match status" value="1"/>
</dbReference>
<keyword evidence="4" id="KW-1185">Reference proteome</keyword>
<dbReference type="EMBL" id="CAMXCT030006168">
    <property type="protein sequence ID" value="CAL4801395.1"/>
    <property type="molecule type" value="Genomic_DNA"/>
</dbReference>
<evidence type="ECO:0000259" key="1">
    <source>
        <dbReference type="Pfam" id="PF26188"/>
    </source>
</evidence>
<evidence type="ECO:0000313" key="4">
    <source>
        <dbReference type="Proteomes" id="UP001152797"/>
    </source>
</evidence>
<reference evidence="3" key="2">
    <citation type="submission" date="2024-04" db="EMBL/GenBank/DDBJ databases">
        <authorList>
            <person name="Chen Y."/>
            <person name="Shah S."/>
            <person name="Dougan E. K."/>
            <person name="Thang M."/>
            <person name="Chan C."/>
        </authorList>
    </citation>
    <scope>NUCLEOTIDE SEQUENCE [LARGE SCALE GENOMIC DNA]</scope>
</reference>
<gene>
    <name evidence="2" type="ORF">C1SCF055_LOCUS39009</name>
</gene>
<feature type="domain" description="RNA-editing substrate-binding complex 6 protein" evidence="1">
    <location>
        <begin position="313"/>
        <end position="481"/>
    </location>
</feature>
<dbReference type="EMBL" id="CAMXCT010006168">
    <property type="protein sequence ID" value="CAI4014083.1"/>
    <property type="molecule type" value="Genomic_DNA"/>
</dbReference>
<dbReference type="EMBL" id="CAMXCT020006168">
    <property type="protein sequence ID" value="CAL1167458.1"/>
    <property type="molecule type" value="Genomic_DNA"/>
</dbReference>
<organism evidence="2">
    <name type="scientific">Cladocopium goreaui</name>
    <dbReference type="NCBI Taxonomy" id="2562237"/>
    <lineage>
        <taxon>Eukaryota</taxon>
        <taxon>Sar</taxon>
        <taxon>Alveolata</taxon>
        <taxon>Dinophyceae</taxon>
        <taxon>Suessiales</taxon>
        <taxon>Symbiodiniaceae</taxon>
        <taxon>Cladocopium</taxon>
    </lineage>
</organism>
<reference evidence="2" key="1">
    <citation type="submission" date="2022-10" db="EMBL/GenBank/DDBJ databases">
        <authorList>
            <person name="Chen Y."/>
            <person name="Dougan E. K."/>
            <person name="Chan C."/>
            <person name="Rhodes N."/>
            <person name="Thang M."/>
        </authorList>
    </citation>
    <scope>NUCLEOTIDE SEQUENCE</scope>
</reference>
<proteinExistence type="predicted"/>
<protein>
    <recommendedName>
        <fullName evidence="1">RNA-editing substrate-binding complex 6 protein domain-containing protein</fullName>
    </recommendedName>
</protein>
<dbReference type="Proteomes" id="UP001152797">
    <property type="component" value="Unassembled WGS sequence"/>
</dbReference>
<sequence length="808" mass="90548">MPRSLRSGAARAKTWVLTEKDLAQSWTRHRLAAGPAGPAGDRGSTATGTWRFLARSFPEPSGPLGLRKSHLWILLYGTKFRSAESQVSSLSKVLQQIAGRFDSQQFLLAVRIAVDFGASLNWSAPLVNQPRHARYLCRHPGKLTKVIDTIYGDGTKDRKKPEGFRHYNDYLWPFSQQLAVLIAARSRDFGHDILKVFCTLVHHAGRLAFRKVPEEQTAAVVKQICDQRGDDGNKIKWTSYDAAEVFCAAHRLGLPMTKALTSLTRIIRQDLQEVRAENLPILARGLGKGDWHEEFVLLHAICRQGSLALQEGVLKAQAACAFIAVCSNSNWQIFDEELLQNASRAFQNGSKDLSTKELCDVIYSVSSFQVRDVIAMDEICAELTQRAKDRKLAETEMVKLARGLLKLRHRDESLMNALAPLVLESKQKMLPVSLCNLIAAFSYFSSSSDDFYVELLGSITDRASKLQPISVQHILTALCRLQGRVASEKLQMPLERLCDHIANLSASFSPVQAMSSLSALANLQQRDLASASVFASVLCGTSEVHWHWAKSPQCLRQLRSMDCVSFEESKCRAVMDQLDSSRCVEILQSLSSLELNSRLTCHMTALLCSLLAPQLHDLRAKEVIVVARAFSPERIPDVFWSRGKLSGAHPSCLTDGSIDSEGPSRWRERALDLCFQSLRRHEHFLDTTYFALLPFKLLCLQVNLGTFDTRKLEEFLNPMLLAFVDRLRNLTKEECAANRARREGEDEEGESFALTEPMDLGPEKIDCESGHRILLGSYLGDLQVDLLLERPSKKMARGRMVSWVDVFF</sequence>
<evidence type="ECO:0000313" key="2">
    <source>
        <dbReference type="EMBL" id="CAI4014083.1"/>
    </source>
</evidence>
<accession>A0A9P1GI69</accession>
<dbReference type="OrthoDB" id="425399at2759"/>
<evidence type="ECO:0000313" key="3">
    <source>
        <dbReference type="EMBL" id="CAL1167458.1"/>
    </source>
</evidence>
<dbReference type="AlphaFoldDB" id="A0A9P1GI69"/>
<name>A0A9P1GI69_9DINO</name>
<comment type="caution">
    <text evidence="2">The sequence shown here is derived from an EMBL/GenBank/DDBJ whole genome shotgun (WGS) entry which is preliminary data.</text>
</comment>
<dbReference type="InterPro" id="IPR058917">
    <property type="entry name" value="RESC6_dom"/>
</dbReference>